<sequence length="202" mass="22724">MSDYHILHSITLHLRDLLFEGLAADATLKTHFTQQVDVSLESPATLLGEGQAAGSEPLSLYLYQVVPNAHLNNRPKIPAGPGTLAHVPTSLDLLYLLTPLHDKPEVNLRILAKSVQILAAHPVISEAFLDSDLRPRRPEVRLLMQPLDLEGMTRIWNAFNRPYRLSLGYMIRPVSIDSLRPDEELAPVRERLVDVHRVEEIE</sequence>
<dbReference type="AlphaFoldDB" id="A0A4Y6PV99"/>
<name>A0A4Y6PV99_PERCE</name>
<feature type="domain" description="Pvc16 N-terminal" evidence="1">
    <location>
        <begin position="10"/>
        <end position="189"/>
    </location>
</feature>
<evidence type="ECO:0000259" key="1">
    <source>
        <dbReference type="Pfam" id="PF14065"/>
    </source>
</evidence>
<dbReference type="Pfam" id="PF14065">
    <property type="entry name" value="Pvc16_N"/>
    <property type="match status" value="1"/>
</dbReference>
<dbReference type="EMBL" id="CP041186">
    <property type="protein sequence ID" value="QDG52252.1"/>
    <property type="molecule type" value="Genomic_DNA"/>
</dbReference>
<organism evidence="2 3">
    <name type="scientific">Persicimonas caeni</name>
    <dbReference type="NCBI Taxonomy" id="2292766"/>
    <lineage>
        <taxon>Bacteria</taxon>
        <taxon>Deltaproteobacteria</taxon>
        <taxon>Bradymonadales</taxon>
        <taxon>Bradymonadaceae</taxon>
        <taxon>Persicimonas</taxon>
    </lineage>
</organism>
<evidence type="ECO:0000313" key="3">
    <source>
        <dbReference type="Proteomes" id="UP000315995"/>
    </source>
</evidence>
<protein>
    <submittedName>
        <fullName evidence="2">DUF4255 domain-containing protein</fullName>
    </submittedName>
</protein>
<dbReference type="InterPro" id="IPR025351">
    <property type="entry name" value="Pvc16_N"/>
</dbReference>
<reference evidence="2 3" key="1">
    <citation type="submission" date="2019-06" db="EMBL/GenBank/DDBJ databases">
        <title>Persicimonas caeni gen. nov., sp. nov., a predatory bacterium isolated from solar saltern.</title>
        <authorList>
            <person name="Wang S."/>
        </authorList>
    </citation>
    <scope>NUCLEOTIDE SEQUENCE [LARGE SCALE GENOMIC DNA]</scope>
    <source>
        <strain evidence="2 3">YN101</strain>
    </source>
</reference>
<dbReference type="RefSeq" id="WP_141198724.1">
    <property type="nucleotide sequence ID" value="NZ_CP041186.1"/>
</dbReference>
<dbReference type="Proteomes" id="UP000315995">
    <property type="component" value="Chromosome"/>
</dbReference>
<gene>
    <name evidence="2" type="ORF">FIV42_16350</name>
</gene>
<dbReference type="OrthoDB" id="527247at2"/>
<proteinExistence type="predicted"/>
<evidence type="ECO:0000313" key="2">
    <source>
        <dbReference type="EMBL" id="QDG52252.1"/>
    </source>
</evidence>
<accession>A0A4Y6PV99</accession>
<keyword evidence="3" id="KW-1185">Reference proteome</keyword>
<accession>A0A5B8Y6Y3</accession>